<accession>A0A1I5VMA9</accession>
<dbReference type="STRING" id="441119.SAMN04488047_13315"/>
<dbReference type="EMBL" id="FOXA01000033">
    <property type="protein sequence ID" value="SFQ08635.1"/>
    <property type="molecule type" value="Genomic_DNA"/>
</dbReference>
<evidence type="ECO:0000256" key="2">
    <source>
        <dbReference type="SAM" id="Phobius"/>
    </source>
</evidence>
<feature type="transmembrane region" description="Helical" evidence="2">
    <location>
        <begin position="132"/>
        <end position="153"/>
    </location>
</feature>
<dbReference type="AlphaFoldDB" id="A0A1I5VMA9"/>
<organism evidence="3 4">
    <name type="scientific">Tranquillimonas alkanivorans</name>
    <dbReference type="NCBI Taxonomy" id="441119"/>
    <lineage>
        <taxon>Bacteria</taxon>
        <taxon>Pseudomonadati</taxon>
        <taxon>Pseudomonadota</taxon>
        <taxon>Alphaproteobacteria</taxon>
        <taxon>Rhodobacterales</taxon>
        <taxon>Roseobacteraceae</taxon>
        <taxon>Tranquillimonas</taxon>
    </lineage>
</organism>
<feature type="transmembrane region" description="Helical" evidence="2">
    <location>
        <begin position="265"/>
        <end position="285"/>
    </location>
</feature>
<protein>
    <submittedName>
        <fullName evidence="3">Uncharacterized protein</fullName>
    </submittedName>
</protein>
<feature type="region of interest" description="Disordered" evidence="1">
    <location>
        <begin position="1"/>
        <end position="32"/>
    </location>
</feature>
<feature type="transmembrane region" description="Helical" evidence="2">
    <location>
        <begin position="305"/>
        <end position="325"/>
    </location>
</feature>
<evidence type="ECO:0000313" key="4">
    <source>
        <dbReference type="Proteomes" id="UP000199356"/>
    </source>
</evidence>
<dbReference type="Proteomes" id="UP000199356">
    <property type="component" value="Unassembled WGS sequence"/>
</dbReference>
<evidence type="ECO:0000313" key="3">
    <source>
        <dbReference type="EMBL" id="SFQ08635.1"/>
    </source>
</evidence>
<name>A0A1I5VMA9_9RHOB</name>
<keyword evidence="2" id="KW-0812">Transmembrane</keyword>
<sequence length="333" mass="34542">MRDVRPDHLRQVRKPLPEWRRPRGHGGDTRHTTGRMLGVLGLAACGLVVAQALNARKPRPRAEPRAAAAAKVRHGAMALAGSVAADSLMEHFRGGYCNDAMYLAPAVAGTALAATAVRPPATPRDDAVARDVAHAASLVTGTAGLAFHVWNIGKRPGGLTSMNNLFYAAPVGAPGGLAASGLYGLAEGRLRRAPIMPPRVEGRLLAGLTALNLLATSAEAGLLHFRGAFQNPFMFVPVTAPPAAALVLGAAAADPAAGLRRLARAACWTTAAAGAAGVAFHAWGVHRNHGGWRNWRQNLIQGPPVAAPPAFVGLGLAGLGALDLMDIRDEGRR</sequence>
<feature type="transmembrane region" description="Helical" evidence="2">
    <location>
        <begin position="165"/>
        <end position="185"/>
    </location>
</feature>
<keyword evidence="2" id="KW-1133">Transmembrane helix</keyword>
<dbReference type="RefSeq" id="WP_093425316.1">
    <property type="nucleotide sequence ID" value="NZ_FOXA01000033.1"/>
</dbReference>
<dbReference type="OrthoDB" id="7032409at2"/>
<keyword evidence="4" id="KW-1185">Reference proteome</keyword>
<feature type="transmembrane region" description="Helical" evidence="2">
    <location>
        <begin position="233"/>
        <end position="253"/>
    </location>
</feature>
<feature type="compositionally biased region" description="Basic and acidic residues" evidence="1">
    <location>
        <begin position="1"/>
        <end position="31"/>
    </location>
</feature>
<proteinExistence type="predicted"/>
<reference evidence="3 4" key="1">
    <citation type="submission" date="2016-10" db="EMBL/GenBank/DDBJ databases">
        <authorList>
            <person name="de Groot N.N."/>
        </authorList>
    </citation>
    <scope>NUCLEOTIDE SEQUENCE [LARGE SCALE GENOMIC DNA]</scope>
    <source>
        <strain evidence="3 4">DSM 19547</strain>
    </source>
</reference>
<keyword evidence="2" id="KW-0472">Membrane</keyword>
<gene>
    <name evidence="3" type="ORF">SAMN04488047_13315</name>
</gene>
<evidence type="ECO:0000256" key="1">
    <source>
        <dbReference type="SAM" id="MobiDB-lite"/>
    </source>
</evidence>